<comment type="similarity">
    <text evidence="1">Belongs to the prokaryotic/mitochondrial release factor family.</text>
</comment>
<dbReference type="InterPro" id="IPR045853">
    <property type="entry name" value="Pep_chain_release_fac_I_sf"/>
</dbReference>
<dbReference type="EMBL" id="MTCY01000020">
    <property type="protein sequence ID" value="OWP77087.1"/>
    <property type="molecule type" value="Genomic_DNA"/>
</dbReference>
<evidence type="ECO:0000256" key="1">
    <source>
        <dbReference type="ARBA" id="ARBA00010835"/>
    </source>
</evidence>
<reference evidence="3 4" key="1">
    <citation type="journal article" date="2017" name="Infect. Genet. Evol.">
        <title>Comparative genome analysis of fish pathogen Flavobacterium columnare reveals extensive sequence diversity within the species.</title>
        <authorList>
            <person name="Kayansamruaj P."/>
            <person name="Dong H.T."/>
            <person name="Hirono I."/>
            <person name="Kondo H."/>
            <person name="Senapin S."/>
            <person name="Rodkhum C."/>
        </authorList>
    </citation>
    <scope>NUCLEOTIDE SEQUENCE [LARGE SCALE GENOMIC DNA]</scope>
    <source>
        <strain evidence="3 4">1214</strain>
    </source>
</reference>
<feature type="domain" description="Prokaryotic-type class I peptide chain release factors" evidence="2">
    <location>
        <begin position="118"/>
        <end position="134"/>
    </location>
</feature>
<organism evidence="3 4">
    <name type="scientific">Flavobacterium columnare</name>
    <dbReference type="NCBI Taxonomy" id="996"/>
    <lineage>
        <taxon>Bacteria</taxon>
        <taxon>Pseudomonadati</taxon>
        <taxon>Bacteroidota</taxon>
        <taxon>Flavobacteriia</taxon>
        <taxon>Flavobacteriales</taxon>
        <taxon>Flavobacteriaceae</taxon>
        <taxon>Flavobacterium</taxon>
    </lineage>
</organism>
<evidence type="ECO:0000313" key="3">
    <source>
        <dbReference type="EMBL" id="OWP77087.1"/>
    </source>
</evidence>
<dbReference type="Proteomes" id="UP000198034">
    <property type="component" value="Unassembled WGS sequence"/>
</dbReference>
<dbReference type="PROSITE" id="PS00745">
    <property type="entry name" value="RF_PROK_I"/>
    <property type="match status" value="1"/>
</dbReference>
<dbReference type="GO" id="GO:0003747">
    <property type="term" value="F:translation release factor activity"/>
    <property type="evidence" value="ECO:0007669"/>
    <property type="project" value="InterPro"/>
</dbReference>
<name>A0A246GAK3_9FLAO</name>
<dbReference type="NCBIfam" id="TIGR03072">
    <property type="entry name" value="release_prfH"/>
    <property type="match status" value="1"/>
</dbReference>
<gene>
    <name evidence="3" type="ORF">BWK62_08255</name>
</gene>
<dbReference type="InterPro" id="IPR050057">
    <property type="entry name" value="Prokaryotic/Mito_RF"/>
</dbReference>
<sequence length="231" mass="26513">MEKIIQITSGRGPAECDWVVAQVLKRLLIEADEMQLEAEVLSREAGQENGTVVSAMVSIQGKKTEEFVNSWLGTIQWIGQSTFRKFHKRKNWFIGIFEVKSENRVAVNEKDIQYQAMRSSGAGGQHVNKVSSAIRATHIPTGISVVSMDSRSQHQNKKLATERLFQKLAEFDKSILQQQVQDTWMNQMQIQRGNPIRVFEGTDFKREKKVKNFKKERQQLKGDLKKEFLSD</sequence>
<comment type="caution">
    <text evidence="3">The sequence shown here is derived from an EMBL/GenBank/DDBJ whole genome shotgun (WGS) entry which is preliminary data.</text>
</comment>
<dbReference type="PANTHER" id="PTHR43804">
    <property type="entry name" value="LD18447P"/>
    <property type="match status" value="1"/>
</dbReference>
<dbReference type="Gene3D" id="3.30.70.1660">
    <property type="match status" value="1"/>
</dbReference>
<dbReference type="PANTHER" id="PTHR43804:SF9">
    <property type="entry name" value="PEPTIDE CHAIN RELEASE FACTOR HOMOLOG-RELATED"/>
    <property type="match status" value="1"/>
</dbReference>
<dbReference type="InterPro" id="IPR017509">
    <property type="entry name" value="PrfH"/>
</dbReference>
<dbReference type="InterPro" id="IPR000352">
    <property type="entry name" value="Pep_chain_release_fac_I"/>
</dbReference>
<dbReference type="Pfam" id="PF00472">
    <property type="entry name" value="RF-1"/>
    <property type="match status" value="1"/>
</dbReference>
<accession>A0A246GAK3</accession>
<dbReference type="AlphaFoldDB" id="A0A246GAK3"/>
<evidence type="ECO:0000313" key="4">
    <source>
        <dbReference type="Proteomes" id="UP000198034"/>
    </source>
</evidence>
<proteinExistence type="inferred from homology"/>
<evidence type="ECO:0000259" key="2">
    <source>
        <dbReference type="PROSITE" id="PS00745"/>
    </source>
</evidence>
<dbReference type="SUPFAM" id="SSF75620">
    <property type="entry name" value="Release factor"/>
    <property type="match status" value="1"/>
</dbReference>
<dbReference type="Gene3D" id="3.30.160.20">
    <property type="match status" value="1"/>
</dbReference>
<protein>
    <submittedName>
        <fullName evidence="3">Peptide chain release factor H</fullName>
    </submittedName>
</protein>